<name>A0A1F6V1X2_9BACT</name>
<accession>A0A1F6V1X2</accession>
<dbReference type="AlphaFoldDB" id="A0A1F6V1X2"/>
<reference evidence="1 2" key="1">
    <citation type="journal article" date="2016" name="Nat. Commun.">
        <title>Thousands of microbial genomes shed light on interconnected biogeochemical processes in an aquifer system.</title>
        <authorList>
            <person name="Anantharaman K."/>
            <person name="Brown C.T."/>
            <person name="Hug L.A."/>
            <person name="Sharon I."/>
            <person name="Castelle C.J."/>
            <person name="Probst A.J."/>
            <person name="Thomas B.C."/>
            <person name="Singh A."/>
            <person name="Wilkins M.J."/>
            <person name="Karaoz U."/>
            <person name="Brodie E.L."/>
            <person name="Williams K.H."/>
            <person name="Hubbard S.S."/>
            <person name="Banfield J.F."/>
        </authorList>
    </citation>
    <scope>NUCLEOTIDE SEQUENCE [LARGE SCALE GENOMIC DNA]</scope>
</reference>
<comment type="caution">
    <text evidence="1">The sequence shown here is derived from an EMBL/GenBank/DDBJ whole genome shotgun (WGS) entry which is preliminary data.</text>
</comment>
<proteinExistence type="predicted"/>
<dbReference type="Proteomes" id="UP000178985">
    <property type="component" value="Unassembled WGS sequence"/>
</dbReference>
<protein>
    <submittedName>
        <fullName evidence="1">Uncharacterized protein</fullName>
    </submittedName>
</protein>
<dbReference type="EMBL" id="MFTO01000015">
    <property type="protein sequence ID" value="OGI63632.1"/>
    <property type="molecule type" value="Genomic_DNA"/>
</dbReference>
<organism evidence="1 2">
    <name type="scientific">Candidatus Nomurabacteria bacterium RIFCSPHIGHO2_01_FULL_40_20</name>
    <dbReference type="NCBI Taxonomy" id="1801738"/>
    <lineage>
        <taxon>Bacteria</taxon>
        <taxon>Candidatus Nomuraibacteriota</taxon>
    </lineage>
</organism>
<evidence type="ECO:0000313" key="1">
    <source>
        <dbReference type="EMBL" id="OGI63632.1"/>
    </source>
</evidence>
<sequence>MSKENGHVKNGNSQFELSLTKLAKLKKKRSAFASRKRALLLNENGGQGVKESLDKKIKLLDKWIKTLEPTKPKPITKRARKKVKKILQKVMPASRANKKRMLANAL</sequence>
<evidence type="ECO:0000313" key="2">
    <source>
        <dbReference type="Proteomes" id="UP000178985"/>
    </source>
</evidence>
<gene>
    <name evidence="1" type="ORF">A2733_00525</name>
</gene>